<name>A0A7J2TA59_9CREN</name>
<proteinExistence type="predicted"/>
<dbReference type="EMBL" id="DSLL01000028">
    <property type="protein sequence ID" value="HEH31034.1"/>
    <property type="molecule type" value="Genomic_DNA"/>
</dbReference>
<accession>A0A7J2TA59</accession>
<dbReference type="AlphaFoldDB" id="A0A7J2TA59"/>
<gene>
    <name evidence="1" type="ORF">ENP99_02830</name>
</gene>
<reference evidence="1" key="1">
    <citation type="journal article" date="2020" name="mSystems">
        <title>Genome- and Community-Level Interaction Insights into Carbon Utilization and Element Cycling Functions of Hydrothermarchaeota in Hydrothermal Sediment.</title>
        <authorList>
            <person name="Zhou Z."/>
            <person name="Liu Y."/>
            <person name="Xu W."/>
            <person name="Pan J."/>
            <person name="Luo Z.H."/>
            <person name="Li M."/>
        </authorList>
    </citation>
    <scope>NUCLEOTIDE SEQUENCE [LARGE SCALE GENOMIC DNA]</scope>
    <source>
        <strain evidence="1">SpSt-27</strain>
    </source>
</reference>
<protein>
    <submittedName>
        <fullName evidence="1">Uncharacterized protein</fullName>
    </submittedName>
</protein>
<comment type="caution">
    <text evidence="1">The sequence shown here is derived from an EMBL/GenBank/DDBJ whole genome shotgun (WGS) entry which is preliminary data.</text>
</comment>
<evidence type="ECO:0000313" key="1">
    <source>
        <dbReference type="EMBL" id="HEH31034.1"/>
    </source>
</evidence>
<sequence length="72" mass="8538">MVNTYLNNAPIYPSEPGDYCRKEEGRAIFIQGFLNIVRLKWVMHGLFKDSQRGVLVKFIKTEKNLYRKNQIF</sequence>
<organism evidence="1">
    <name type="scientific">Ignisphaera aggregans</name>
    <dbReference type="NCBI Taxonomy" id="334771"/>
    <lineage>
        <taxon>Archaea</taxon>
        <taxon>Thermoproteota</taxon>
        <taxon>Thermoprotei</taxon>
        <taxon>Desulfurococcales</taxon>
        <taxon>Desulfurococcaceae</taxon>
        <taxon>Ignisphaera</taxon>
    </lineage>
</organism>